<reference evidence="1" key="1">
    <citation type="submission" date="2022-04" db="EMBL/GenBank/DDBJ databases">
        <title>Genome of the entomopathogenic fungus Entomophthora muscae.</title>
        <authorList>
            <person name="Elya C."/>
            <person name="Lovett B.R."/>
            <person name="Lee E."/>
            <person name="Macias A.M."/>
            <person name="Hajek A.E."/>
            <person name="De Bivort B.L."/>
            <person name="Kasson M.T."/>
            <person name="De Fine Licht H.H."/>
            <person name="Stajich J.E."/>
        </authorList>
    </citation>
    <scope>NUCLEOTIDE SEQUENCE</scope>
    <source>
        <strain evidence="1">Berkeley</strain>
    </source>
</reference>
<dbReference type="Proteomes" id="UP001165960">
    <property type="component" value="Unassembled WGS sequence"/>
</dbReference>
<name>A0ACC2U638_9FUNG</name>
<accession>A0ACC2U638</accession>
<dbReference type="EMBL" id="QTSX02001453">
    <property type="protein sequence ID" value="KAJ9081887.1"/>
    <property type="molecule type" value="Genomic_DNA"/>
</dbReference>
<organism evidence="1 2">
    <name type="scientific">Entomophthora muscae</name>
    <dbReference type="NCBI Taxonomy" id="34485"/>
    <lineage>
        <taxon>Eukaryota</taxon>
        <taxon>Fungi</taxon>
        <taxon>Fungi incertae sedis</taxon>
        <taxon>Zoopagomycota</taxon>
        <taxon>Entomophthoromycotina</taxon>
        <taxon>Entomophthoromycetes</taxon>
        <taxon>Entomophthorales</taxon>
        <taxon>Entomophthoraceae</taxon>
        <taxon>Entomophthora</taxon>
    </lineage>
</organism>
<gene>
    <name evidence="1" type="ORF">DSO57_1010097</name>
</gene>
<evidence type="ECO:0000313" key="1">
    <source>
        <dbReference type="EMBL" id="KAJ9081887.1"/>
    </source>
</evidence>
<comment type="caution">
    <text evidence="1">The sequence shown here is derived from an EMBL/GenBank/DDBJ whole genome shotgun (WGS) entry which is preliminary data.</text>
</comment>
<protein>
    <submittedName>
        <fullName evidence="1">Uncharacterized protein</fullName>
    </submittedName>
</protein>
<evidence type="ECO:0000313" key="2">
    <source>
        <dbReference type="Proteomes" id="UP001165960"/>
    </source>
</evidence>
<keyword evidence="2" id="KW-1185">Reference proteome</keyword>
<proteinExistence type="predicted"/>
<sequence>MTIKAVILVGGPSRGTRFRPLSLDVPKPLFPIAGHPILYHHLVALSKVQQVKEVFLIGFFEAAVFTNFLSQVRPEFPGLAIKYLREYQPMGTAGGLYHFRDELRKGNPEGIFVLHADVCCNPPFSEIMEFHKSRKALCTIVGTKVPKDQAKNYGCLVASPSSSEVLHYVEKPESFISDLISCGMYFFEEAIFDEIKKAKEALVSSSRYQEVSQDHAQENLQLEQDLLQPLAGSSKIFVFETKQPWRQLNTASSALLANGLYLNEFAKSSPERISQKGPGSPEFVGNVYIHPTAHIHPSVKLGPNVSIGPNVNIEEGVRVRESIILDDVHIKANACVIQSIIGWNSLIGCWCRIEGTPSSPQDGAGATITKNGIKIQSTTIFGKEVTVRDECVIRNCLVLPNKELKEDFHNEILM</sequence>